<evidence type="ECO:0000313" key="2">
    <source>
        <dbReference type="Proteomes" id="UP000316560"/>
    </source>
</evidence>
<sequence length="896" mass="97637">MNDYSPDDNGAQELELRAKAQVLGSTEVTYSLDGAAFEPSTVVEATSILAVKLGVGSHRYIDSTRYYAIAVETPAPETDAFDAVAPAIARASCARLFTALRTGWSETTDHGTVVHHALVPAVNDAAFQDLIRSLPTRETHSGPNIVAKILFRADQAVLPSITADGPYTLFGGQFAGAAVLTGRELMGIAVVLDESSDRRDGMARGIYDIREHDAHTNDVRDRFNRTQNSVDVERQLVNLDWRVTEENTESVHLTKDGFMGELLRSTGMFIERGERNAMLKDDAVAHTAFDLLIGIRLTGALTDANAESAANWLVEHAVVTTDLVIFSARGKIPQIERTGTTQSIIKTWAETIRVAHSSHDAATPLALRRTVTGITQGVVSVTPSGELKSWVDRGARTLLIASGQLSEFKGNDDQGNPRYKNFHEIPETIVEGTIEALRTESVLPALEYFGREPLITREGQVISEHGYDMANKAFLSIPRRERRQWRDEYNVPRTPSLADAQAAYELLDLELLGGFPFEHDRDGARALCYVLTAVCRSLTTGSPAWLAVAQDRGVGKTLLLMVGRILAQGSAEAASYYFGRFNDDETTKAIATALRKGASRFVHCDEIPRGDIMKSIVITETITGVDGDSSIRILGSSESVIRSGLIVSAAGNNVETGGDLGRRFIKIALVKPQGKQPALRNPNLIAYVNKNRPALLAAVHTIVLFGMQNEVAHQTESMRFSHNWQEIIVGAMTHLRHKTGQSLAEVALDGWAEEIEVEDELGSEWGNILATLWAKSLGQPKDAAELAILANNYDTRLGEVAPVLPPKLVGHIGEAAGNSRIWSKEISSVNGTSIPHDGATYVIRKIDRAGKTRRALQYAITCFNENGLVLPGRDPNDLETPQVAENDDEVLALEFS</sequence>
<dbReference type="EMBL" id="VFRA01000001">
    <property type="protein sequence ID" value="TQO21090.1"/>
    <property type="molecule type" value="Genomic_DNA"/>
</dbReference>
<dbReference type="OrthoDB" id="123525at2"/>
<name>A0A8H2K6Q3_9MICO</name>
<gene>
    <name evidence="1" type="ORF">FB472_2760</name>
</gene>
<comment type="caution">
    <text evidence="1">The sequence shown here is derived from an EMBL/GenBank/DDBJ whole genome shotgun (WGS) entry which is preliminary data.</text>
</comment>
<dbReference type="AlphaFoldDB" id="A0A8H2K6Q3"/>
<keyword evidence="2" id="KW-1185">Reference proteome</keyword>
<dbReference type="RefSeq" id="WP_141991294.1">
    <property type="nucleotide sequence ID" value="NZ_VFRA01000001.1"/>
</dbReference>
<organism evidence="1 2">
    <name type="scientific">Rhodoglobus vestalii</name>
    <dbReference type="NCBI Taxonomy" id="193384"/>
    <lineage>
        <taxon>Bacteria</taxon>
        <taxon>Bacillati</taxon>
        <taxon>Actinomycetota</taxon>
        <taxon>Actinomycetes</taxon>
        <taxon>Micrococcales</taxon>
        <taxon>Microbacteriaceae</taxon>
        <taxon>Rhodoglobus</taxon>
    </lineage>
</organism>
<dbReference type="Proteomes" id="UP000316560">
    <property type="component" value="Unassembled WGS sequence"/>
</dbReference>
<accession>A0A8H2K6Q3</accession>
<evidence type="ECO:0000313" key="1">
    <source>
        <dbReference type="EMBL" id="TQO21090.1"/>
    </source>
</evidence>
<reference evidence="1 2" key="1">
    <citation type="submission" date="2019-06" db="EMBL/GenBank/DDBJ databases">
        <title>Sequencing the genomes of 1000 actinobacteria strains.</title>
        <authorList>
            <person name="Klenk H.-P."/>
        </authorList>
    </citation>
    <scope>NUCLEOTIDE SEQUENCE [LARGE SCALE GENOMIC DNA]</scope>
    <source>
        <strain evidence="1 2">DSM 21947</strain>
    </source>
</reference>
<proteinExistence type="predicted"/>
<protein>
    <submittedName>
        <fullName evidence="1">Uncharacterized protein</fullName>
    </submittedName>
</protein>